<dbReference type="Gene3D" id="2.60.120.920">
    <property type="match status" value="1"/>
</dbReference>
<evidence type="ECO:0000259" key="6">
    <source>
        <dbReference type="SMART" id="SM00449"/>
    </source>
</evidence>
<feature type="region of interest" description="Disordered" evidence="5">
    <location>
        <begin position="1"/>
        <end position="23"/>
    </location>
</feature>
<dbReference type="Pfam" id="PF00622">
    <property type="entry name" value="SPRY"/>
    <property type="match status" value="1"/>
</dbReference>
<dbReference type="InterPro" id="IPR003877">
    <property type="entry name" value="SPRY_dom"/>
</dbReference>
<keyword evidence="8" id="KW-1185">Reference proteome</keyword>
<dbReference type="GO" id="GO:0016020">
    <property type="term" value="C:membrane"/>
    <property type="evidence" value="ECO:0007669"/>
    <property type="project" value="UniProtKB-SubCell"/>
</dbReference>
<evidence type="ECO:0000256" key="1">
    <source>
        <dbReference type="ARBA" id="ARBA00004370"/>
    </source>
</evidence>
<dbReference type="AlphaFoldDB" id="A0A3N4KT51"/>
<reference evidence="7 8" key="1">
    <citation type="journal article" date="2018" name="Nat. Ecol. Evol.">
        <title>Pezizomycetes genomes reveal the molecular basis of ectomycorrhizal truffle lifestyle.</title>
        <authorList>
            <person name="Murat C."/>
            <person name="Payen T."/>
            <person name="Noel B."/>
            <person name="Kuo A."/>
            <person name="Morin E."/>
            <person name="Chen J."/>
            <person name="Kohler A."/>
            <person name="Krizsan K."/>
            <person name="Balestrini R."/>
            <person name="Da Silva C."/>
            <person name="Montanini B."/>
            <person name="Hainaut M."/>
            <person name="Levati E."/>
            <person name="Barry K.W."/>
            <person name="Belfiori B."/>
            <person name="Cichocki N."/>
            <person name="Clum A."/>
            <person name="Dockter R.B."/>
            <person name="Fauchery L."/>
            <person name="Guy J."/>
            <person name="Iotti M."/>
            <person name="Le Tacon F."/>
            <person name="Lindquist E.A."/>
            <person name="Lipzen A."/>
            <person name="Malagnac F."/>
            <person name="Mello A."/>
            <person name="Molinier V."/>
            <person name="Miyauchi S."/>
            <person name="Poulain J."/>
            <person name="Riccioni C."/>
            <person name="Rubini A."/>
            <person name="Sitrit Y."/>
            <person name="Splivallo R."/>
            <person name="Traeger S."/>
            <person name="Wang M."/>
            <person name="Zifcakova L."/>
            <person name="Wipf D."/>
            <person name="Zambonelli A."/>
            <person name="Paolocci F."/>
            <person name="Nowrousian M."/>
            <person name="Ottonello S."/>
            <person name="Baldrian P."/>
            <person name="Spatafora J.W."/>
            <person name="Henrissat B."/>
            <person name="Nagy L.G."/>
            <person name="Aury J.M."/>
            <person name="Wincker P."/>
            <person name="Grigoriev I.V."/>
            <person name="Bonfante P."/>
            <person name="Martin F.M."/>
        </authorList>
    </citation>
    <scope>NUCLEOTIDE SEQUENCE [LARGE SCALE GENOMIC DNA]</scope>
    <source>
        <strain evidence="7 8">CCBAS932</strain>
    </source>
</reference>
<dbReference type="EMBL" id="ML119121">
    <property type="protein sequence ID" value="RPB13677.1"/>
    <property type="molecule type" value="Genomic_DNA"/>
</dbReference>
<organism evidence="7 8">
    <name type="scientific">Morchella conica CCBAS932</name>
    <dbReference type="NCBI Taxonomy" id="1392247"/>
    <lineage>
        <taxon>Eukaryota</taxon>
        <taxon>Fungi</taxon>
        <taxon>Dikarya</taxon>
        <taxon>Ascomycota</taxon>
        <taxon>Pezizomycotina</taxon>
        <taxon>Pezizomycetes</taxon>
        <taxon>Pezizales</taxon>
        <taxon>Morchellaceae</taxon>
        <taxon>Morchella</taxon>
    </lineage>
</organism>
<evidence type="ECO:0000256" key="2">
    <source>
        <dbReference type="ARBA" id="ARBA00022692"/>
    </source>
</evidence>
<evidence type="ECO:0000256" key="3">
    <source>
        <dbReference type="ARBA" id="ARBA00022989"/>
    </source>
</evidence>
<protein>
    <recommendedName>
        <fullName evidence="6">SPRY domain-containing protein</fullName>
    </recommendedName>
</protein>
<gene>
    <name evidence="7" type="ORF">P167DRAFT_469817</name>
</gene>
<keyword evidence="2" id="KW-0812">Transmembrane</keyword>
<dbReference type="Proteomes" id="UP000277580">
    <property type="component" value="Unassembled WGS sequence"/>
</dbReference>
<dbReference type="SUPFAM" id="SSF49899">
    <property type="entry name" value="Concanavalin A-like lectins/glucanases"/>
    <property type="match status" value="1"/>
</dbReference>
<sequence length="265" mass="28429">PPAFPPPSSTTIEDLPPPPSISHEISPAFNSTRALSDAGHRFTTLNPLFPPERFPYALLSSIPTHPAPLSLSPPPRHFRGSISAVNGGVLVEANGTEDACLTSAAPLFAAGYHHPANTRRGRVFGYEVMVLGLPSEAALVAVGFAAKPYPAFRLPGWHRGSLGVHSDDGRRYCNDDHGGKDFGPPFRAGERIGISMRFPIDTGGRGIEIFVTRDGKPAGGWRLYEEMDSQRGKDPTEGLDGSRDIYAAIGVWGSGLRVVVDNFYS</sequence>
<dbReference type="InterPro" id="IPR035780">
    <property type="entry name" value="SPRY_Ssh4-like"/>
</dbReference>
<feature type="non-terminal residue" evidence="7">
    <location>
        <position position="265"/>
    </location>
</feature>
<feature type="non-terminal residue" evidence="7">
    <location>
        <position position="1"/>
    </location>
</feature>
<name>A0A3N4KT51_9PEZI</name>
<keyword evidence="3" id="KW-1133">Transmembrane helix</keyword>
<feature type="domain" description="SPRY" evidence="6">
    <location>
        <begin position="120"/>
        <end position="262"/>
    </location>
</feature>
<keyword evidence="4" id="KW-0472">Membrane</keyword>
<dbReference type="CDD" id="cd12910">
    <property type="entry name" value="SPRY_SSH4_like"/>
    <property type="match status" value="1"/>
</dbReference>
<comment type="subcellular location">
    <subcellularLocation>
        <location evidence="1">Membrane</location>
    </subcellularLocation>
</comment>
<evidence type="ECO:0000256" key="5">
    <source>
        <dbReference type="SAM" id="MobiDB-lite"/>
    </source>
</evidence>
<evidence type="ECO:0000313" key="8">
    <source>
        <dbReference type="Proteomes" id="UP000277580"/>
    </source>
</evidence>
<dbReference type="InParanoid" id="A0A3N4KT51"/>
<dbReference type="InterPro" id="IPR043136">
    <property type="entry name" value="B30.2/SPRY_sf"/>
</dbReference>
<dbReference type="STRING" id="1392247.A0A3N4KT51"/>
<accession>A0A3N4KT51</accession>
<dbReference type="OrthoDB" id="25503at2759"/>
<evidence type="ECO:0000313" key="7">
    <source>
        <dbReference type="EMBL" id="RPB13677.1"/>
    </source>
</evidence>
<dbReference type="SMART" id="SM00449">
    <property type="entry name" value="SPRY"/>
    <property type="match status" value="1"/>
</dbReference>
<proteinExistence type="predicted"/>
<dbReference type="InterPro" id="IPR013320">
    <property type="entry name" value="ConA-like_dom_sf"/>
</dbReference>
<evidence type="ECO:0000256" key="4">
    <source>
        <dbReference type="ARBA" id="ARBA00023136"/>
    </source>
</evidence>